<evidence type="ECO:0000313" key="14">
    <source>
        <dbReference type="Proteomes" id="UP000295351"/>
    </source>
</evidence>
<dbReference type="GO" id="GO:0005829">
    <property type="term" value="C:cytosol"/>
    <property type="evidence" value="ECO:0007669"/>
    <property type="project" value="TreeGrafter"/>
</dbReference>
<dbReference type="GO" id="GO:0016787">
    <property type="term" value="F:hydrolase activity"/>
    <property type="evidence" value="ECO:0007669"/>
    <property type="project" value="UniProtKB-KW"/>
</dbReference>
<dbReference type="InterPro" id="IPR036185">
    <property type="entry name" value="DNA_heli_DnaB-like_N_sf"/>
</dbReference>
<dbReference type="GO" id="GO:0003677">
    <property type="term" value="F:DNA binding"/>
    <property type="evidence" value="ECO:0007669"/>
    <property type="project" value="UniProtKB-KW"/>
</dbReference>
<evidence type="ECO:0000256" key="11">
    <source>
        <dbReference type="ARBA" id="ARBA00048954"/>
    </source>
</evidence>
<dbReference type="InterPro" id="IPR007694">
    <property type="entry name" value="DNA_helicase_DnaB-like_C"/>
</dbReference>
<comment type="caution">
    <text evidence="13">The sequence shown here is derived from an EMBL/GenBank/DDBJ whole genome shotgun (WGS) entry which is preliminary data.</text>
</comment>
<evidence type="ECO:0000256" key="8">
    <source>
        <dbReference type="ARBA" id="ARBA00023125"/>
    </source>
</evidence>
<keyword evidence="5" id="KW-0378">Hydrolase</keyword>
<protein>
    <recommendedName>
        <fullName evidence="10">DNA 5'-3' helicase</fullName>
        <ecNumber evidence="10">5.6.2.3</ecNumber>
    </recommendedName>
</protein>
<dbReference type="EC" id="5.6.2.3" evidence="10"/>
<dbReference type="PANTHER" id="PTHR30153">
    <property type="entry name" value="REPLICATIVE DNA HELICASE DNAB"/>
    <property type="match status" value="1"/>
</dbReference>
<keyword evidence="4" id="KW-0547">Nucleotide-binding</keyword>
<evidence type="ECO:0000256" key="6">
    <source>
        <dbReference type="ARBA" id="ARBA00022806"/>
    </source>
</evidence>
<evidence type="ECO:0000256" key="7">
    <source>
        <dbReference type="ARBA" id="ARBA00022840"/>
    </source>
</evidence>
<keyword evidence="3" id="KW-0235">DNA replication</keyword>
<dbReference type="RefSeq" id="WP_133036984.1">
    <property type="nucleotide sequence ID" value="NZ_BAABEI010000012.1"/>
</dbReference>
<dbReference type="InterPro" id="IPR016136">
    <property type="entry name" value="DNA_helicase_N/primase_C"/>
</dbReference>
<dbReference type="GO" id="GO:0006269">
    <property type="term" value="P:DNA replication, synthesis of primer"/>
    <property type="evidence" value="ECO:0007669"/>
    <property type="project" value="UniProtKB-KW"/>
</dbReference>
<dbReference type="EMBL" id="SLVX01000043">
    <property type="protein sequence ID" value="TCN32964.1"/>
    <property type="molecule type" value="Genomic_DNA"/>
</dbReference>
<dbReference type="SUPFAM" id="SSF52540">
    <property type="entry name" value="P-loop containing nucleoside triphosphate hydrolases"/>
    <property type="match status" value="1"/>
</dbReference>
<keyword evidence="14" id="KW-1185">Reference proteome</keyword>
<organism evidence="13 14">
    <name type="scientific">Shinella granuli</name>
    <dbReference type="NCBI Taxonomy" id="323621"/>
    <lineage>
        <taxon>Bacteria</taxon>
        <taxon>Pseudomonadati</taxon>
        <taxon>Pseudomonadota</taxon>
        <taxon>Alphaproteobacteria</taxon>
        <taxon>Hyphomicrobiales</taxon>
        <taxon>Rhizobiaceae</taxon>
        <taxon>Shinella</taxon>
    </lineage>
</organism>
<dbReference type="AlphaFoldDB" id="A0A4R2C3J0"/>
<evidence type="ECO:0000313" key="13">
    <source>
        <dbReference type="EMBL" id="TCN32964.1"/>
    </source>
</evidence>
<dbReference type="Pfam" id="PF00772">
    <property type="entry name" value="DnaB"/>
    <property type="match status" value="1"/>
</dbReference>
<keyword evidence="6 13" id="KW-0347">Helicase</keyword>
<dbReference type="GO" id="GO:1990077">
    <property type="term" value="C:primosome complex"/>
    <property type="evidence" value="ECO:0007669"/>
    <property type="project" value="UniProtKB-KW"/>
</dbReference>
<dbReference type="PANTHER" id="PTHR30153:SF2">
    <property type="entry name" value="REPLICATIVE DNA HELICASE"/>
    <property type="match status" value="1"/>
</dbReference>
<keyword evidence="2" id="KW-0639">Primosome</keyword>
<keyword evidence="7" id="KW-0067">ATP-binding</keyword>
<evidence type="ECO:0000256" key="2">
    <source>
        <dbReference type="ARBA" id="ARBA00022515"/>
    </source>
</evidence>
<name>A0A4R2C3J0_SHIGR</name>
<dbReference type="Proteomes" id="UP000295351">
    <property type="component" value="Unassembled WGS sequence"/>
</dbReference>
<evidence type="ECO:0000256" key="10">
    <source>
        <dbReference type="ARBA" id="ARBA00044969"/>
    </source>
</evidence>
<gene>
    <name evidence="13" type="ORF">EV665_1437</name>
</gene>
<reference evidence="13 14" key="1">
    <citation type="submission" date="2019-03" db="EMBL/GenBank/DDBJ databases">
        <title>Genomic Encyclopedia of Type Strains, Phase IV (KMG-IV): sequencing the most valuable type-strain genomes for metagenomic binning, comparative biology and taxonomic classification.</title>
        <authorList>
            <person name="Goeker M."/>
        </authorList>
    </citation>
    <scope>NUCLEOTIDE SEQUENCE [LARGE SCALE GENOMIC DNA]</scope>
    <source>
        <strain evidence="13 14">DSM 18401</strain>
    </source>
</reference>
<dbReference type="GO" id="GO:0005524">
    <property type="term" value="F:ATP binding"/>
    <property type="evidence" value="ECO:0007669"/>
    <property type="project" value="UniProtKB-KW"/>
</dbReference>
<evidence type="ECO:0000256" key="1">
    <source>
        <dbReference type="ARBA" id="ARBA00008428"/>
    </source>
</evidence>
<evidence type="ECO:0000259" key="12">
    <source>
        <dbReference type="PROSITE" id="PS51199"/>
    </source>
</evidence>
<dbReference type="CDD" id="cd00984">
    <property type="entry name" value="DnaB_C"/>
    <property type="match status" value="1"/>
</dbReference>
<dbReference type="Gene3D" id="3.40.50.300">
    <property type="entry name" value="P-loop containing nucleotide triphosphate hydrolases"/>
    <property type="match status" value="1"/>
</dbReference>
<dbReference type="PROSITE" id="PS51199">
    <property type="entry name" value="SF4_HELICASE"/>
    <property type="match status" value="1"/>
</dbReference>
<keyword evidence="8" id="KW-0238">DNA-binding</keyword>
<dbReference type="Gene3D" id="1.10.860.10">
    <property type="entry name" value="DNAb Helicase, Chain A"/>
    <property type="match status" value="1"/>
</dbReference>
<evidence type="ECO:0000256" key="5">
    <source>
        <dbReference type="ARBA" id="ARBA00022801"/>
    </source>
</evidence>
<dbReference type="SUPFAM" id="SSF48024">
    <property type="entry name" value="N-terminal domain of DnaB helicase"/>
    <property type="match status" value="1"/>
</dbReference>
<sequence>MTALAFEQNAFVPEIEQNVLGALLLGGDIHEILATLQEHHFVEAFHRAVFRAAVAGQERYGSSNPGVVKRLIDETAATEFEKSTGLQVSAYLARLVSSATASGTRAVDNARKVIDQWARISIAGEAGRVYAAANDPSADARAVASEAAKNLDDIISELRNGGVKKTRVSVGGAAMRAVEAAQAARETGSGLTGVTWGLTDLNRMTGGIQRRDLTLIGARPSMGKTTVALSCAIKAARAGHCCGIVSLEMDADKLATRAMADIMFDWRRRVPYTNIIRGEVSDEDIDAIMEAQMELDRLPLLIDEQAGQTSTDIRVRAERLAEDTAKRGTPLEVLFIDHLGLIRPSSRYSGNRVNEIAEITSGMKSLARELDIAVVLLSQLSRALESREEKRPMLSDLRDSGAIEQDADMIAFLFRESYYLERASGGSFEQQEARADKLVECQNKLEFIIAKQRNGSLGTVDLFADMAFSAVRNGART</sequence>
<dbReference type="GO" id="GO:0043139">
    <property type="term" value="F:5'-3' DNA helicase activity"/>
    <property type="evidence" value="ECO:0007669"/>
    <property type="project" value="UniProtKB-EC"/>
</dbReference>
<evidence type="ECO:0000256" key="9">
    <source>
        <dbReference type="ARBA" id="ARBA00023235"/>
    </source>
</evidence>
<comment type="similarity">
    <text evidence="1">Belongs to the helicase family. DnaB subfamily.</text>
</comment>
<proteinExistence type="inferred from homology"/>
<dbReference type="InterPro" id="IPR027417">
    <property type="entry name" value="P-loop_NTPase"/>
</dbReference>
<dbReference type="Pfam" id="PF03796">
    <property type="entry name" value="DnaB_C"/>
    <property type="match status" value="1"/>
</dbReference>
<accession>A0A4R2C3J0</accession>
<evidence type="ECO:0000256" key="4">
    <source>
        <dbReference type="ARBA" id="ARBA00022741"/>
    </source>
</evidence>
<dbReference type="InterPro" id="IPR007693">
    <property type="entry name" value="DNA_helicase_DnaB-like_N"/>
</dbReference>
<evidence type="ECO:0000256" key="3">
    <source>
        <dbReference type="ARBA" id="ARBA00022705"/>
    </source>
</evidence>
<keyword evidence="9" id="KW-0413">Isomerase</keyword>
<feature type="domain" description="SF4 helicase" evidence="12">
    <location>
        <begin position="187"/>
        <end position="477"/>
    </location>
</feature>
<comment type="catalytic activity">
    <reaction evidence="11">
        <text>ATP + H2O = ADP + phosphate + H(+)</text>
        <dbReference type="Rhea" id="RHEA:13065"/>
        <dbReference type="ChEBI" id="CHEBI:15377"/>
        <dbReference type="ChEBI" id="CHEBI:15378"/>
        <dbReference type="ChEBI" id="CHEBI:30616"/>
        <dbReference type="ChEBI" id="CHEBI:43474"/>
        <dbReference type="ChEBI" id="CHEBI:456216"/>
        <dbReference type="EC" id="5.6.2.3"/>
    </reaction>
</comment>